<sequence>MVNQKKEFGLIEYQAEQGRIIIAAPSFDFDTFPLLGERLLATLSASVVEKQCDADIHSWLVDFEGCQLFLKAEHYSESVWFESLAGSQNTEELDYLATLFAAGFDLFEAE</sequence>
<accession>A0A7W2IVJ5</accession>
<dbReference type="AlphaFoldDB" id="A0A7W2IVJ5"/>
<dbReference type="InterPro" id="IPR022080">
    <property type="entry name" value="DUF3630"/>
</dbReference>
<proteinExistence type="predicted"/>
<evidence type="ECO:0000313" key="2">
    <source>
        <dbReference type="Proteomes" id="UP000571701"/>
    </source>
</evidence>
<gene>
    <name evidence="1" type="ORF">H2O73_17235</name>
</gene>
<evidence type="ECO:0000313" key="1">
    <source>
        <dbReference type="EMBL" id="MBA5764107.1"/>
    </source>
</evidence>
<dbReference type="Pfam" id="PF12305">
    <property type="entry name" value="DUF3630"/>
    <property type="match status" value="1"/>
</dbReference>
<keyword evidence="2" id="KW-1185">Reference proteome</keyword>
<protein>
    <submittedName>
        <fullName evidence="1">DUF3630 family protein</fullName>
    </submittedName>
</protein>
<name>A0A7W2IVJ5_9VIBR</name>
<dbReference type="RefSeq" id="WP_182110166.1">
    <property type="nucleotide sequence ID" value="NZ_JACFYF010000014.1"/>
</dbReference>
<reference evidence="1 2" key="1">
    <citation type="submission" date="2020-07" db="EMBL/GenBank/DDBJ databases">
        <title>Vibrio marinisediminis sp. nov., isolated from marine sediment.</title>
        <authorList>
            <person name="Ji X."/>
        </authorList>
    </citation>
    <scope>NUCLEOTIDE SEQUENCE [LARGE SCALE GENOMIC DNA]</scope>
    <source>
        <strain evidence="1 2">404</strain>
    </source>
</reference>
<organism evidence="1 2">
    <name type="scientific">Vibrio marinisediminis</name>
    <dbReference type="NCBI Taxonomy" id="2758441"/>
    <lineage>
        <taxon>Bacteria</taxon>
        <taxon>Pseudomonadati</taxon>
        <taxon>Pseudomonadota</taxon>
        <taxon>Gammaproteobacteria</taxon>
        <taxon>Vibrionales</taxon>
        <taxon>Vibrionaceae</taxon>
        <taxon>Vibrio</taxon>
    </lineage>
</organism>
<dbReference type="EMBL" id="JACFYF010000014">
    <property type="protein sequence ID" value="MBA5764107.1"/>
    <property type="molecule type" value="Genomic_DNA"/>
</dbReference>
<dbReference type="Proteomes" id="UP000571701">
    <property type="component" value="Unassembled WGS sequence"/>
</dbReference>
<comment type="caution">
    <text evidence="1">The sequence shown here is derived from an EMBL/GenBank/DDBJ whole genome shotgun (WGS) entry which is preliminary data.</text>
</comment>